<dbReference type="PRINTS" id="PR00368">
    <property type="entry name" value="FADPNR"/>
</dbReference>
<organism evidence="7 8">
    <name type="scientific">Pontibacillus halophilus JSM 076056 = DSM 19796</name>
    <dbReference type="NCBI Taxonomy" id="1385510"/>
    <lineage>
        <taxon>Bacteria</taxon>
        <taxon>Bacillati</taxon>
        <taxon>Bacillota</taxon>
        <taxon>Bacilli</taxon>
        <taxon>Bacillales</taxon>
        <taxon>Bacillaceae</taxon>
        <taxon>Pontibacillus</taxon>
    </lineage>
</organism>
<dbReference type="InterPro" id="IPR023753">
    <property type="entry name" value="FAD/NAD-binding_dom"/>
</dbReference>
<evidence type="ECO:0000256" key="3">
    <source>
        <dbReference type="ARBA" id="ARBA00022630"/>
    </source>
</evidence>
<keyword evidence="4" id="KW-0274">FAD</keyword>
<comment type="similarity">
    <text evidence="2">Belongs to the NADH dehydrogenase family.</text>
</comment>
<dbReference type="AlphaFoldDB" id="A0A0A5GHY1"/>
<dbReference type="GO" id="GO:0003955">
    <property type="term" value="F:NAD(P)H dehydrogenase (quinone) activity"/>
    <property type="evidence" value="ECO:0007669"/>
    <property type="project" value="TreeGrafter"/>
</dbReference>
<dbReference type="SUPFAM" id="SSF51905">
    <property type="entry name" value="FAD/NAD(P)-binding domain"/>
    <property type="match status" value="1"/>
</dbReference>
<dbReference type="InterPro" id="IPR036188">
    <property type="entry name" value="FAD/NAD-bd_sf"/>
</dbReference>
<evidence type="ECO:0000256" key="5">
    <source>
        <dbReference type="ARBA" id="ARBA00023002"/>
    </source>
</evidence>
<dbReference type="RefSeq" id="WP_026801192.1">
    <property type="nucleotide sequence ID" value="NZ_AULI01000013.1"/>
</dbReference>
<dbReference type="STRING" id="1385510.GCA_000425205_02917"/>
<evidence type="ECO:0000313" key="8">
    <source>
        <dbReference type="Proteomes" id="UP000030528"/>
    </source>
</evidence>
<dbReference type="Gene3D" id="3.50.50.100">
    <property type="match status" value="1"/>
</dbReference>
<dbReference type="PANTHER" id="PTHR42913">
    <property type="entry name" value="APOPTOSIS-INDUCING FACTOR 1"/>
    <property type="match status" value="1"/>
</dbReference>
<dbReference type="PANTHER" id="PTHR42913:SF3">
    <property type="entry name" value="64 KDA MITOCHONDRIAL NADH DEHYDROGENASE (EUROFUNG)"/>
    <property type="match status" value="1"/>
</dbReference>
<proteinExistence type="inferred from homology"/>
<name>A0A0A5GHY1_9BACI</name>
<evidence type="ECO:0000256" key="1">
    <source>
        <dbReference type="ARBA" id="ARBA00001974"/>
    </source>
</evidence>
<evidence type="ECO:0000256" key="4">
    <source>
        <dbReference type="ARBA" id="ARBA00022827"/>
    </source>
</evidence>
<evidence type="ECO:0000259" key="6">
    <source>
        <dbReference type="Pfam" id="PF07992"/>
    </source>
</evidence>
<feature type="domain" description="FAD/NAD(P)-binding" evidence="6">
    <location>
        <begin position="3"/>
        <end position="287"/>
    </location>
</feature>
<keyword evidence="5" id="KW-0560">Oxidoreductase</keyword>
<comment type="cofactor">
    <cofactor evidence="1">
        <name>FAD</name>
        <dbReference type="ChEBI" id="CHEBI:57692"/>
    </cofactor>
</comment>
<reference evidence="7 8" key="1">
    <citation type="submission" date="2013-08" db="EMBL/GenBank/DDBJ databases">
        <authorList>
            <person name="Huang J."/>
            <person name="Wang G."/>
        </authorList>
    </citation>
    <scope>NUCLEOTIDE SEQUENCE [LARGE SCALE GENOMIC DNA]</scope>
    <source>
        <strain evidence="7 8">JSM 076056</strain>
    </source>
</reference>
<dbReference type="PRINTS" id="PR00411">
    <property type="entry name" value="PNDRDTASEI"/>
</dbReference>
<dbReference type="GO" id="GO:0019646">
    <property type="term" value="P:aerobic electron transport chain"/>
    <property type="evidence" value="ECO:0007669"/>
    <property type="project" value="TreeGrafter"/>
</dbReference>
<dbReference type="OrthoDB" id="9784880at2"/>
<dbReference type="Pfam" id="PF07992">
    <property type="entry name" value="Pyr_redox_2"/>
    <property type="match status" value="1"/>
</dbReference>
<comment type="caution">
    <text evidence="7">The sequence shown here is derived from an EMBL/GenBank/DDBJ whole genome shotgun (WGS) entry which is preliminary data.</text>
</comment>
<sequence length="353" mass="39368">MRRIVLLGGGYGGLKIAHQLLSQLPDDVEITLIDRNPYHTMKTEFYALAAGTIAEKEVRSAFPYHEQLRIMTDTVHRIDLEREAVVLHHHDRIYYDYLVIGLGSEDKFHGIEGARDHTYKISTIYHTRKTYEAVNNVKNFGQISIVGGGLSGVEMAAELRESRPDLNIRLLDQGGALLKAFPEDIQVHAKEWFEEHDVELVFHSNVDYVEPNIVCNTGVCLLTDATIWTAGIKPNRVIDSLAVKKDAAGRIVLNDFHQVVGVKNVYVVGDCASMELPPSAQLAEQQGKQIAEGLLRELNGKPPKPPSEIVIKGTLGTLGNQDGFGLTFNRPLKGMLPRVIKTGVLWYHKFKSL</sequence>
<keyword evidence="8" id="KW-1185">Reference proteome</keyword>
<dbReference type="EMBL" id="AVPE01000013">
    <property type="protein sequence ID" value="KGX90730.1"/>
    <property type="molecule type" value="Genomic_DNA"/>
</dbReference>
<keyword evidence="3" id="KW-0285">Flavoprotein</keyword>
<dbReference type="Proteomes" id="UP000030528">
    <property type="component" value="Unassembled WGS sequence"/>
</dbReference>
<accession>A0A0A5GHY1</accession>
<evidence type="ECO:0000313" key="7">
    <source>
        <dbReference type="EMBL" id="KGX90730.1"/>
    </source>
</evidence>
<dbReference type="InterPro" id="IPR051169">
    <property type="entry name" value="NADH-Q_oxidoreductase"/>
</dbReference>
<protein>
    <submittedName>
        <fullName evidence="7">NADH dehydrogenase</fullName>
    </submittedName>
</protein>
<evidence type="ECO:0000256" key="2">
    <source>
        <dbReference type="ARBA" id="ARBA00005272"/>
    </source>
</evidence>
<gene>
    <name evidence="7" type="ORF">N781_06650</name>
</gene>
<dbReference type="eggNOG" id="COG1252">
    <property type="taxonomic scope" value="Bacteria"/>
</dbReference>